<evidence type="ECO:0000259" key="2">
    <source>
        <dbReference type="PROSITE" id="PS50197"/>
    </source>
</evidence>
<dbReference type="EMBL" id="JBBWWR010000019">
    <property type="protein sequence ID" value="KAK8941578.1"/>
    <property type="molecule type" value="Genomic_DNA"/>
</dbReference>
<dbReference type="Gene3D" id="2.30.29.30">
    <property type="entry name" value="Pleckstrin-homology domain (PH domain)/Phosphotyrosine-binding domain (PTB)"/>
    <property type="match status" value="1"/>
</dbReference>
<name>A0ABR2LI52_9ASPA</name>
<dbReference type="PROSITE" id="PS51783">
    <property type="entry name" value="PH_BEACH"/>
    <property type="match status" value="1"/>
</dbReference>
<dbReference type="InterPro" id="IPR050865">
    <property type="entry name" value="BEACH_Domain"/>
</dbReference>
<dbReference type="PANTHER" id="PTHR13743:SF112">
    <property type="entry name" value="BEACH DOMAIN-CONTAINING PROTEIN"/>
    <property type="match status" value="1"/>
</dbReference>
<feature type="region of interest" description="Disordered" evidence="1">
    <location>
        <begin position="1"/>
        <end position="25"/>
    </location>
</feature>
<dbReference type="Proteomes" id="UP001412067">
    <property type="component" value="Unassembled WGS sequence"/>
</dbReference>
<dbReference type="SMART" id="SM01026">
    <property type="entry name" value="Beach"/>
    <property type="match status" value="1"/>
</dbReference>
<dbReference type="InterPro" id="IPR000409">
    <property type="entry name" value="BEACH_dom"/>
</dbReference>
<dbReference type="InterPro" id="IPR036372">
    <property type="entry name" value="BEACH_dom_sf"/>
</dbReference>
<dbReference type="PROSITE" id="PS50197">
    <property type="entry name" value="BEACH"/>
    <property type="match status" value="1"/>
</dbReference>
<dbReference type="Gene3D" id="1.10.1540.10">
    <property type="entry name" value="BEACH domain"/>
    <property type="match status" value="2"/>
</dbReference>
<comment type="caution">
    <text evidence="4">The sequence shown here is derived from an EMBL/GenBank/DDBJ whole genome shotgun (WGS) entry which is preliminary data.</text>
</comment>
<gene>
    <name evidence="4" type="ORF">KSP40_PGU012221</name>
</gene>
<feature type="domain" description="BEACH" evidence="2">
    <location>
        <begin position="679"/>
        <end position="958"/>
    </location>
</feature>
<dbReference type="InterPro" id="IPR023362">
    <property type="entry name" value="PH-BEACH_dom"/>
</dbReference>
<dbReference type="PANTHER" id="PTHR13743">
    <property type="entry name" value="BEIGE/BEACH-RELATED"/>
    <property type="match status" value="1"/>
</dbReference>
<evidence type="ECO:0000256" key="1">
    <source>
        <dbReference type="SAM" id="MobiDB-lite"/>
    </source>
</evidence>
<feature type="region of interest" description="Disordered" evidence="1">
    <location>
        <begin position="505"/>
        <end position="528"/>
    </location>
</feature>
<protein>
    <submittedName>
        <fullName evidence="4">Uncharacterized protein</fullName>
    </submittedName>
</protein>
<evidence type="ECO:0000313" key="5">
    <source>
        <dbReference type="Proteomes" id="UP001412067"/>
    </source>
</evidence>
<organism evidence="4 5">
    <name type="scientific">Platanthera guangdongensis</name>
    <dbReference type="NCBI Taxonomy" id="2320717"/>
    <lineage>
        <taxon>Eukaryota</taxon>
        <taxon>Viridiplantae</taxon>
        <taxon>Streptophyta</taxon>
        <taxon>Embryophyta</taxon>
        <taxon>Tracheophyta</taxon>
        <taxon>Spermatophyta</taxon>
        <taxon>Magnoliopsida</taxon>
        <taxon>Liliopsida</taxon>
        <taxon>Asparagales</taxon>
        <taxon>Orchidaceae</taxon>
        <taxon>Orchidoideae</taxon>
        <taxon>Orchideae</taxon>
        <taxon>Orchidinae</taxon>
        <taxon>Platanthera</taxon>
    </lineage>
</organism>
<dbReference type="SUPFAM" id="SSF81837">
    <property type="entry name" value="BEACH domain"/>
    <property type="match status" value="1"/>
</dbReference>
<dbReference type="Pfam" id="PF16057">
    <property type="entry name" value="DUF4800"/>
    <property type="match status" value="1"/>
</dbReference>
<sequence>MAVKSRRSVAVGSSSSSTSPNATNQSDASLTMQFLRHNAATTGSTSTTETLFRRSRAALELSTSCPFRFPRRQSRRNSGSNCFIFTSGGLFFVGCNTSSSSSSRHRFSSIDTPKSIRTGSSRCSFLLTPLLQLQDALVLLNGKRYPIPSLLQSVARCSLLSIAARLASLLSAFQSIDCDPDRSCHDTVARAKILSDFLGLLEADLSNAETLMGTVMHTNLLRDIFEDLVGSLLEVSSVENIFVSQPCRDNCLYLLKLADELLISETGDKILVWVQVVVGTTKNFFIILFSFGEFLGGSIFLARTQWSYKTISGQGGVVEDQRWDLYDKLWLLICEVSGKGPSKILPKSSVLSEPTFGQRARGLVESLNIPAAEMAAAAADEAKYIRATKTDRRKQLQELHAKIDVSSLEEYNQWKSFEEDMTSTLNIVLSSDDSRKIAFQLAFDEDQQIVADKWIHMFRTLVDERGPWSSNPFPNDNVTHWKLDKTEDNWRRRLKQKRNYKFDNKLCYPPTNKSSHQPNEEHGEYSNSVGSNFPEQMKHFLLKGVRGITEERSVDLSDESMDLSAEKYPGLNSSSENQVSDHREVGTDNINNVHEWKDLPFISLETESDKIKSVHWTRYLLLYTAIEIFFSDSVAPIFLNFVTSKDAKHVGSLVVSLRNESLFPKSSSKDRSGIISFVDRRVALEMAETFREHWRKREISNFEYLMHLNTLTGRSYNDLTQYPVFPWVLADYSSEKLDFSKSSTFRDLSKPVGALDSKRFEGGKFDHADRLFQSIEGTYRNCLSNTSDVKELIPEFFYMPEFLINSNSYHFGVKQGGEVISDVLLPPWAKIRWSIDSGNREAINPASIQLMRVNHGSSEEFIYRNREALESEYVSSNLHHWIDLIFGYKQRGKPAVEEPFFGIGSDVFPTRKIGTTLANGMEHGVHCLATMKNLNENYLILCGNWESSFQVISVHDGKIVQSIHQHKDLVCCVAGNSIL</sequence>
<dbReference type="CDD" id="cd06071">
    <property type="entry name" value="Beach"/>
    <property type="match status" value="1"/>
</dbReference>
<dbReference type="InterPro" id="IPR011993">
    <property type="entry name" value="PH-like_dom_sf"/>
</dbReference>
<feature type="domain" description="BEACH-type PH" evidence="3">
    <location>
        <begin position="548"/>
        <end position="655"/>
    </location>
</feature>
<keyword evidence="5" id="KW-1185">Reference proteome</keyword>
<accession>A0ABR2LI52</accession>
<dbReference type="SUPFAM" id="SSF50729">
    <property type="entry name" value="PH domain-like"/>
    <property type="match status" value="1"/>
</dbReference>
<evidence type="ECO:0000313" key="4">
    <source>
        <dbReference type="EMBL" id="KAK8941578.1"/>
    </source>
</evidence>
<feature type="compositionally biased region" description="Low complexity" evidence="1">
    <location>
        <begin position="8"/>
        <end position="25"/>
    </location>
</feature>
<evidence type="ECO:0000259" key="3">
    <source>
        <dbReference type="PROSITE" id="PS51783"/>
    </source>
</evidence>
<proteinExistence type="predicted"/>
<reference evidence="4 5" key="1">
    <citation type="journal article" date="2022" name="Nat. Plants">
        <title>Genomes of leafy and leafless Platanthera orchids illuminate the evolution of mycoheterotrophy.</title>
        <authorList>
            <person name="Li M.H."/>
            <person name="Liu K.W."/>
            <person name="Li Z."/>
            <person name="Lu H.C."/>
            <person name="Ye Q.L."/>
            <person name="Zhang D."/>
            <person name="Wang J.Y."/>
            <person name="Li Y.F."/>
            <person name="Zhong Z.M."/>
            <person name="Liu X."/>
            <person name="Yu X."/>
            <person name="Liu D.K."/>
            <person name="Tu X.D."/>
            <person name="Liu B."/>
            <person name="Hao Y."/>
            <person name="Liao X.Y."/>
            <person name="Jiang Y.T."/>
            <person name="Sun W.H."/>
            <person name="Chen J."/>
            <person name="Chen Y.Q."/>
            <person name="Ai Y."/>
            <person name="Zhai J.W."/>
            <person name="Wu S.S."/>
            <person name="Zhou Z."/>
            <person name="Hsiao Y.Y."/>
            <person name="Wu W.L."/>
            <person name="Chen Y.Y."/>
            <person name="Lin Y.F."/>
            <person name="Hsu J.L."/>
            <person name="Li C.Y."/>
            <person name="Wang Z.W."/>
            <person name="Zhao X."/>
            <person name="Zhong W.Y."/>
            <person name="Ma X.K."/>
            <person name="Ma L."/>
            <person name="Huang J."/>
            <person name="Chen G.Z."/>
            <person name="Huang M.Z."/>
            <person name="Huang L."/>
            <person name="Peng D.H."/>
            <person name="Luo Y.B."/>
            <person name="Zou S.Q."/>
            <person name="Chen S.P."/>
            <person name="Lan S."/>
            <person name="Tsai W.C."/>
            <person name="Van de Peer Y."/>
            <person name="Liu Z.J."/>
        </authorList>
    </citation>
    <scope>NUCLEOTIDE SEQUENCE [LARGE SCALE GENOMIC DNA]</scope>
    <source>
        <strain evidence="4">Lor288</strain>
    </source>
</reference>
<dbReference type="Pfam" id="PF02138">
    <property type="entry name" value="Beach"/>
    <property type="match status" value="1"/>
</dbReference>
<dbReference type="Pfam" id="PF14844">
    <property type="entry name" value="PH_BEACH"/>
    <property type="match status" value="1"/>
</dbReference>